<dbReference type="AlphaFoldDB" id="A0AAW0PEZ6"/>
<evidence type="ECO:0000313" key="1">
    <source>
        <dbReference type="EMBL" id="KAK7918679.1"/>
    </source>
</evidence>
<name>A0AAW0PEZ6_9GOBI</name>
<evidence type="ECO:0000313" key="2">
    <source>
        <dbReference type="Proteomes" id="UP001460270"/>
    </source>
</evidence>
<proteinExistence type="predicted"/>
<protein>
    <submittedName>
        <fullName evidence="1">Uncharacterized protein</fullName>
    </submittedName>
</protein>
<organism evidence="1 2">
    <name type="scientific">Mugilogobius chulae</name>
    <name type="common">yellowstripe goby</name>
    <dbReference type="NCBI Taxonomy" id="88201"/>
    <lineage>
        <taxon>Eukaryota</taxon>
        <taxon>Metazoa</taxon>
        <taxon>Chordata</taxon>
        <taxon>Craniata</taxon>
        <taxon>Vertebrata</taxon>
        <taxon>Euteleostomi</taxon>
        <taxon>Actinopterygii</taxon>
        <taxon>Neopterygii</taxon>
        <taxon>Teleostei</taxon>
        <taxon>Neoteleostei</taxon>
        <taxon>Acanthomorphata</taxon>
        <taxon>Gobiaria</taxon>
        <taxon>Gobiiformes</taxon>
        <taxon>Gobioidei</taxon>
        <taxon>Gobiidae</taxon>
        <taxon>Gobionellinae</taxon>
        <taxon>Mugilogobius</taxon>
    </lineage>
</organism>
<sequence length="88" mass="10445">MDIVMNQLGMYMMDVQNLCEMCQEDPSIYPSKYCEKLTVTEDGLTLDHINLLVKIRNDADFRMLFLFEKRNKFSLMRSHRIMKTCISV</sequence>
<reference evidence="2" key="1">
    <citation type="submission" date="2024-04" db="EMBL/GenBank/DDBJ databases">
        <title>Salinicola lusitanus LLJ914,a marine bacterium isolated from the Okinawa Trough.</title>
        <authorList>
            <person name="Li J."/>
        </authorList>
    </citation>
    <scope>NUCLEOTIDE SEQUENCE [LARGE SCALE GENOMIC DNA]</scope>
</reference>
<keyword evidence="2" id="KW-1185">Reference proteome</keyword>
<gene>
    <name evidence="1" type="ORF">WMY93_009963</name>
</gene>
<accession>A0AAW0PEZ6</accession>
<comment type="caution">
    <text evidence="1">The sequence shown here is derived from an EMBL/GenBank/DDBJ whole genome shotgun (WGS) entry which is preliminary data.</text>
</comment>
<dbReference type="Proteomes" id="UP001460270">
    <property type="component" value="Unassembled WGS sequence"/>
</dbReference>
<dbReference type="EMBL" id="JBBPFD010000007">
    <property type="protein sequence ID" value="KAK7918679.1"/>
    <property type="molecule type" value="Genomic_DNA"/>
</dbReference>